<evidence type="ECO:0000256" key="1">
    <source>
        <dbReference type="SAM" id="MobiDB-lite"/>
    </source>
</evidence>
<name>A0A7I7NEV1_9MYCO</name>
<feature type="region of interest" description="Disordered" evidence="1">
    <location>
        <begin position="46"/>
        <end position="65"/>
    </location>
</feature>
<dbReference type="AlphaFoldDB" id="A0A7I7NEV1"/>
<organism evidence="2 3">
    <name type="scientific">Mycobacterium lacus</name>
    <dbReference type="NCBI Taxonomy" id="169765"/>
    <lineage>
        <taxon>Bacteria</taxon>
        <taxon>Bacillati</taxon>
        <taxon>Actinomycetota</taxon>
        <taxon>Actinomycetes</taxon>
        <taxon>Mycobacteriales</taxon>
        <taxon>Mycobacteriaceae</taxon>
        <taxon>Mycobacterium</taxon>
    </lineage>
</organism>
<dbReference type="KEGG" id="mlj:MLAC_04900"/>
<evidence type="ECO:0000313" key="3">
    <source>
        <dbReference type="Proteomes" id="UP000466396"/>
    </source>
</evidence>
<dbReference type="Proteomes" id="UP000466396">
    <property type="component" value="Chromosome"/>
</dbReference>
<accession>A0A7I7NEV1</accession>
<keyword evidence="3" id="KW-1185">Reference proteome</keyword>
<sequence>MNDNQVHPVFNRRPAEFGPMTTVVGVLNDELKATLECVRNEVASGRCGGGGGGIHDQNGTHDARA</sequence>
<protein>
    <submittedName>
        <fullName evidence="2">Uncharacterized protein</fullName>
    </submittedName>
</protein>
<reference evidence="2 3" key="1">
    <citation type="journal article" date="2019" name="Emerg. Microbes Infect.">
        <title>Comprehensive subspecies identification of 175 nontuberculous mycobacteria species based on 7547 genomic profiles.</title>
        <authorList>
            <person name="Matsumoto Y."/>
            <person name="Kinjo T."/>
            <person name="Motooka D."/>
            <person name="Nabeya D."/>
            <person name="Jung N."/>
            <person name="Uechi K."/>
            <person name="Horii T."/>
            <person name="Iida T."/>
            <person name="Fujita J."/>
            <person name="Nakamura S."/>
        </authorList>
    </citation>
    <scope>NUCLEOTIDE SEQUENCE [LARGE SCALE GENOMIC DNA]</scope>
    <source>
        <strain evidence="2 3">JCM 15657</strain>
    </source>
</reference>
<evidence type="ECO:0000313" key="2">
    <source>
        <dbReference type="EMBL" id="BBX95196.1"/>
    </source>
</evidence>
<gene>
    <name evidence="2" type="ORF">MLAC_04900</name>
</gene>
<dbReference type="EMBL" id="AP022581">
    <property type="protein sequence ID" value="BBX95196.1"/>
    <property type="molecule type" value="Genomic_DNA"/>
</dbReference>
<proteinExistence type="predicted"/>